<dbReference type="Pfam" id="PF01979">
    <property type="entry name" value="Amidohydro_1"/>
    <property type="match status" value="1"/>
</dbReference>
<dbReference type="SUPFAM" id="SSF51556">
    <property type="entry name" value="Metallo-dependent hydrolases"/>
    <property type="match status" value="1"/>
</dbReference>
<dbReference type="Proteomes" id="UP000317691">
    <property type="component" value="Unassembled WGS sequence"/>
</dbReference>
<evidence type="ECO:0000259" key="1">
    <source>
        <dbReference type="Pfam" id="PF01979"/>
    </source>
</evidence>
<dbReference type="EMBL" id="VBOZ01000029">
    <property type="protein sequence ID" value="TMQ63801.1"/>
    <property type="molecule type" value="Genomic_DNA"/>
</dbReference>
<dbReference type="GO" id="GO:0016810">
    <property type="term" value="F:hydrolase activity, acting on carbon-nitrogen (but not peptide) bonds"/>
    <property type="evidence" value="ECO:0007669"/>
    <property type="project" value="InterPro"/>
</dbReference>
<evidence type="ECO:0000313" key="2">
    <source>
        <dbReference type="EMBL" id="TMQ63801.1"/>
    </source>
</evidence>
<gene>
    <name evidence="2" type="ORF">E6K79_09150</name>
</gene>
<dbReference type="InterPro" id="IPR051781">
    <property type="entry name" value="Metallo-dep_Hydrolase"/>
</dbReference>
<dbReference type="PANTHER" id="PTHR43135">
    <property type="entry name" value="ALPHA-D-RIBOSE 1-METHYLPHOSPHONATE 5-TRIPHOSPHATE DIPHOSPHATASE"/>
    <property type="match status" value="1"/>
</dbReference>
<comment type="caution">
    <text evidence="2">The sequence shown here is derived from an EMBL/GenBank/DDBJ whole genome shotgun (WGS) entry which is preliminary data.</text>
</comment>
<dbReference type="InterPro" id="IPR032466">
    <property type="entry name" value="Metal_Hydrolase"/>
</dbReference>
<dbReference type="InterPro" id="IPR011059">
    <property type="entry name" value="Metal-dep_hydrolase_composite"/>
</dbReference>
<dbReference type="Gene3D" id="3.20.20.140">
    <property type="entry name" value="Metal-dependent hydrolases"/>
    <property type="match status" value="1"/>
</dbReference>
<name>A0A538TJK8_UNCEI</name>
<accession>A0A538TJK8</accession>
<protein>
    <submittedName>
        <fullName evidence="2">Amidohydrolase</fullName>
    </submittedName>
</protein>
<proteinExistence type="predicted"/>
<feature type="non-terminal residue" evidence="2">
    <location>
        <position position="1"/>
    </location>
</feature>
<sequence>SEANRGRDSLEIEARRAVIRALYEGGAGLLLGSDTPGRFRVPGYALIEEMRAMRAAGLPPAAILAAATRNAAACIDRSNEIGTIEIGKRADLVLLNANPLEDIENVGSRSGVMLRGAWYRSQELEEMARSLASLLRAPT</sequence>
<dbReference type="InterPro" id="IPR006680">
    <property type="entry name" value="Amidohydro-rel"/>
</dbReference>
<feature type="domain" description="Amidohydrolase-related" evidence="1">
    <location>
        <begin position="15"/>
        <end position="116"/>
    </location>
</feature>
<organism evidence="2 3">
    <name type="scientific">Eiseniibacteriota bacterium</name>
    <dbReference type="NCBI Taxonomy" id="2212470"/>
    <lineage>
        <taxon>Bacteria</taxon>
        <taxon>Candidatus Eiseniibacteriota</taxon>
    </lineage>
</organism>
<keyword evidence="2" id="KW-0378">Hydrolase</keyword>
<reference evidence="2 3" key="1">
    <citation type="journal article" date="2019" name="Nat. Microbiol.">
        <title>Mediterranean grassland soil C-N compound turnover is dependent on rainfall and depth, and is mediated by genomically divergent microorganisms.</title>
        <authorList>
            <person name="Diamond S."/>
            <person name="Andeer P.F."/>
            <person name="Li Z."/>
            <person name="Crits-Christoph A."/>
            <person name="Burstein D."/>
            <person name="Anantharaman K."/>
            <person name="Lane K.R."/>
            <person name="Thomas B.C."/>
            <person name="Pan C."/>
            <person name="Northen T.R."/>
            <person name="Banfield J.F."/>
        </authorList>
    </citation>
    <scope>NUCLEOTIDE SEQUENCE [LARGE SCALE GENOMIC DNA]</scope>
    <source>
        <strain evidence="2">WS_9</strain>
    </source>
</reference>
<evidence type="ECO:0000313" key="3">
    <source>
        <dbReference type="Proteomes" id="UP000317691"/>
    </source>
</evidence>
<dbReference type="Gene3D" id="2.30.40.10">
    <property type="entry name" value="Urease, subunit C, domain 1"/>
    <property type="match status" value="1"/>
</dbReference>
<dbReference type="AlphaFoldDB" id="A0A538TJK8"/>
<dbReference type="PANTHER" id="PTHR43135:SF3">
    <property type="entry name" value="ALPHA-D-RIBOSE 1-METHYLPHOSPHONATE 5-TRIPHOSPHATE DIPHOSPHATASE"/>
    <property type="match status" value="1"/>
</dbReference>